<dbReference type="InterPro" id="IPR012877">
    <property type="entry name" value="Dhs-27"/>
</dbReference>
<dbReference type="Gene3D" id="3.90.1200.10">
    <property type="match status" value="1"/>
</dbReference>
<dbReference type="SUPFAM" id="SSF56112">
    <property type="entry name" value="Protein kinase-like (PK-like)"/>
    <property type="match status" value="1"/>
</dbReference>
<evidence type="ECO:0000313" key="1">
    <source>
        <dbReference type="Proteomes" id="UP000887578"/>
    </source>
</evidence>
<protein>
    <submittedName>
        <fullName evidence="2">CHK kinase-like domain-containing protein</fullName>
    </submittedName>
</protein>
<accession>A0A914QG70</accession>
<name>A0A914QG70_9BILA</name>
<evidence type="ECO:0000313" key="2">
    <source>
        <dbReference type="WBParaSite" id="PDA_v2.g3075.t1"/>
    </source>
</evidence>
<dbReference type="InterPro" id="IPR011009">
    <property type="entry name" value="Kinase-like_dom_sf"/>
</dbReference>
<dbReference type="InterPro" id="IPR052961">
    <property type="entry name" value="Oxido-Kinase-like_Enzymes"/>
</dbReference>
<proteinExistence type="predicted"/>
<sequence>MNDMNKIMFLVGNKDYHIWAYQNAHKELGLPNVLVHGDLWNSNKNGSDNKILALVDWQLVYEGSSAADLVRYIVRGTEASVRRKTEPTFFSFYIKCICDLIPNLEIYESQIRKAYIYSFISEFVELLVITVNNAKSLQHSINNDENVQVNLNLKQKIICRTISAMEDISKFIDSGEFEDVVKRF</sequence>
<dbReference type="Proteomes" id="UP000887578">
    <property type="component" value="Unplaced"/>
</dbReference>
<organism evidence="1 2">
    <name type="scientific">Panagrolaimus davidi</name>
    <dbReference type="NCBI Taxonomy" id="227884"/>
    <lineage>
        <taxon>Eukaryota</taxon>
        <taxon>Metazoa</taxon>
        <taxon>Ecdysozoa</taxon>
        <taxon>Nematoda</taxon>
        <taxon>Chromadorea</taxon>
        <taxon>Rhabditida</taxon>
        <taxon>Tylenchina</taxon>
        <taxon>Panagrolaimomorpha</taxon>
        <taxon>Panagrolaimoidea</taxon>
        <taxon>Panagrolaimidae</taxon>
        <taxon>Panagrolaimus</taxon>
    </lineage>
</organism>
<reference evidence="2" key="1">
    <citation type="submission" date="2022-11" db="UniProtKB">
        <authorList>
            <consortium name="WormBaseParasite"/>
        </authorList>
    </citation>
    <scope>IDENTIFICATION</scope>
</reference>
<dbReference type="PANTHER" id="PTHR23020">
    <property type="entry name" value="UNCHARACTERIZED NUCLEAR HORMONE RECEPTOR-RELATED"/>
    <property type="match status" value="1"/>
</dbReference>
<dbReference type="WBParaSite" id="PDA_v2.g3075.t1">
    <property type="protein sequence ID" value="PDA_v2.g3075.t1"/>
    <property type="gene ID" value="PDA_v2.g3075"/>
</dbReference>
<dbReference type="PANTHER" id="PTHR23020:SF41">
    <property type="entry name" value="AMINOGLYCOSIDE PHOSPHOTRANSFERASE DOMAIN-CONTAINING PROTEIN"/>
    <property type="match status" value="1"/>
</dbReference>
<dbReference type="Pfam" id="PF07914">
    <property type="entry name" value="DUF1679"/>
    <property type="match status" value="1"/>
</dbReference>
<dbReference type="AlphaFoldDB" id="A0A914QG70"/>
<keyword evidence="1" id="KW-1185">Reference proteome</keyword>